<dbReference type="Proteomes" id="UP000184267">
    <property type="component" value="Unassembled WGS sequence"/>
</dbReference>
<comment type="caution">
    <text evidence="3">The sequence shown here is derived from an EMBL/GenBank/DDBJ whole genome shotgun (WGS) entry which is preliminary data.</text>
</comment>
<dbReference type="GO" id="GO:0005737">
    <property type="term" value="C:cytoplasm"/>
    <property type="evidence" value="ECO:0007669"/>
    <property type="project" value="TreeGrafter"/>
</dbReference>
<dbReference type="AlphaFoldDB" id="A0A1M2VDM8"/>
<reference evidence="3 4" key="1">
    <citation type="submission" date="2016-10" db="EMBL/GenBank/DDBJ databases">
        <title>Genome sequence of the basidiomycete white-rot fungus Trametes pubescens.</title>
        <authorList>
            <person name="Makela M.R."/>
            <person name="Granchi Z."/>
            <person name="Peng M."/>
            <person name="De Vries R.P."/>
            <person name="Grigoriev I."/>
            <person name="Riley R."/>
            <person name="Hilden K."/>
        </authorList>
    </citation>
    <scope>NUCLEOTIDE SEQUENCE [LARGE SCALE GENOMIC DNA]</scope>
    <source>
        <strain evidence="3 4">FBCC735</strain>
    </source>
</reference>
<name>A0A1M2VDM8_TRAPU</name>
<gene>
    <name evidence="3" type="ORF">TRAPUB_3488</name>
</gene>
<evidence type="ECO:0000313" key="3">
    <source>
        <dbReference type="EMBL" id="OJT05690.1"/>
    </source>
</evidence>
<dbReference type="InterPro" id="IPR023139">
    <property type="entry name" value="PBDC1-like_dom_sf"/>
</dbReference>
<dbReference type="InterPro" id="IPR008476">
    <property type="entry name" value="PBDC1_metazoa/fungi"/>
</dbReference>
<feature type="region of interest" description="Disordered" evidence="1">
    <location>
        <begin position="161"/>
        <end position="181"/>
    </location>
</feature>
<organism evidence="3 4">
    <name type="scientific">Trametes pubescens</name>
    <name type="common">White-rot fungus</name>
    <dbReference type="NCBI Taxonomy" id="154538"/>
    <lineage>
        <taxon>Eukaryota</taxon>
        <taxon>Fungi</taxon>
        <taxon>Dikarya</taxon>
        <taxon>Basidiomycota</taxon>
        <taxon>Agaricomycotina</taxon>
        <taxon>Agaricomycetes</taxon>
        <taxon>Polyporales</taxon>
        <taxon>Polyporaceae</taxon>
        <taxon>Trametes</taxon>
    </lineage>
</organism>
<dbReference type="OrthoDB" id="10248897at2759"/>
<dbReference type="EMBL" id="MNAD01001403">
    <property type="protein sequence ID" value="OJT05690.1"/>
    <property type="molecule type" value="Genomic_DNA"/>
</dbReference>
<evidence type="ECO:0000313" key="4">
    <source>
        <dbReference type="Proteomes" id="UP000184267"/>
    </source>
</evidence>
<dbReference type="PANTHER" id="PTHR13410:SF9">
    <property type="entry name" value="PROTEIN PBDC1"/>
    <property type="match status" value="1"/>
</dbReference>
<dbReference type="Gene3D" id="1.10.3560.10">
    <property type="entry name" value="yst0336 like domain"/>
    <property type="match status" value="1"/>
</dbReference>
<evidence type="ECO:0000256" key="1">
    <source>
        <dbReference type="SAM" id="MobiDB-lite"/>
    </source>
</evidence>
<evidence type="ECO:0000259" key="2">
    <source>
        <dbReference type="Pfam" id="PF04669"/>
    </source>
</evidence>
<dbReference type="InterPro" id="IPR021148">
    <property type="entry name" value="Polysacc_synth_dom"/>
</dbReference>
<feature type="compositionally biased region" description="Basic and acidic residues" evidence="1">
    <location>
        <begin position="161"/>
        <end position="175"/>
    </location>
</feature>
<keyword evidence="4" id="KW-1185">Reference proteome</keyword>
<sequence length="181" mass="21267">MATQFDANNAQNLVETYWNLLEKVNPRDLKLTKIDDEIFEHATTAFPELLENDHAKLSVIDEEWMKSESGKTRWRDFIQSYEKKVKDYNFGSLIRTDARQEYSETNTIFGEYVARPAPLSPLRVRLNVRGGQFYVFEIARNRLGLNDRAHEIAKEEAIKEKEKAEKEKARAEREKAKKRKN</sequence>
<protein>
    <submittedName>
        <fullName evidence="3">Protein PBDC1-like protein</fullName>
    </submittedName>
</protein>
<dbReference type="STRING" id="154538.A0A1M2VDM8"/>
<dbReference type="Pfam" id="PF04669">
    <property type="entry name" value="PBDC1"/>
    <property type="match status" value="1"/>
</dbReference>
<proteinExistence type="predicted"/>
<dbReference type="PANTHER" id="PTHR13410">
    <property type="entry name" value="PROTEIN PBDC1"/>
    <property type="match status" value="1"/>
</dbReference>
<feature type="domain" description="Polysaccharide biosynthesis" evidence="2">
    <location>
        <begin position="7"/>
        <end position="109"/>
    </location>
</feature>
<accession>A0A1M2VDM8</accession>